<gene>
    <name evidence="1" type="ORF">L3Y34_019587</name>
</gene>
<dbReference type="EMBL" id="CP090892">
    <property type="protein sequence ID" value="ULU08483.1"/>
    <property type="molecule type" value="Genomic_DNA"/>
</dbReference>
<dbReference type="AlphaFoldDB" id="A0AAE9IWV6"/>
<evidence type="ECO:0000313" key="2">
    <source>
        <dbReference type="Proteomes" id="UP000827892"/>
    </source>
</evidence>
<protein>
    <submittedName>
        <fullName evidence="1">Uncharacterized protein</fullName>
    </submittedName>
</protein>
<evidence type="ECO:0000313" key="1">
    <source>
        <dbReference type="EMBL" id="ULU08483.1"/>
    </source>
</evidence>
<sequence length="95" mass="11120">MSQLQGRKVEIEDGNLDWENVSFSLLEEKKTDQRGLYRITAGKVEDASDQTTQRTSYGILEKSTCMFYQIGRKRKSESEVRRHKETIVIINLFFL</sequence>
<name>A0AAE9IWV6_CAEBR</name>
<organism evidence="1 2">
    <name type="scientific">Caenorhabditis briggsae</name>
    <dbReference type="NCBI Taxonomy" id="6238"/>
    <lineage>
        <taxon>Eukaryota</taxon>
        <taxon>Metazoa</taxon>
        <taxon>Ecdysozoa</taxon>
        <taxon>Nematoda</taxon>
        <taxon>Chromadorea</taxon>
        <taxon>Rhabditida</taxon>
        <taxon>Rhabditina</taxon>
        <taxon>Rhabditomorpha</taxon>
        <taxon>Rhabditoidea</taxon>
        <taxon>Rhabditidae</taxon>
        <taxon>Peloderinae</taxon>
        <taxon>Caenorhabditis</taxon>
    </lineage>
</organism>
<reference evidence="1 2" key="1">
    <citation type="submission" date="2022-05" db="EMBL/GenBank/DDBJ databases">
        <title>Chromosome-level reference genomes for two strains of Caenorhabditis briggsae: an improved platform for comparative genomics.</title>
        <authorList>
            <person name="Stevens L."/>
            <person name="Andersen E.C."/>
        </authorList>
    </citation>
    <scope>NUCLEOTIDE SEQUENCE [LARGE SCALE GENOMIC DNA]</scope>
    <source>
        <strain evidence="1">QX1410_ONT</strain>
        <tissue evidence="1">Whole-organism</tissue>
    </source>
</reference>
<proteinExistence type="predicted"/>
<accession>A0AAE9IWV6</accession>
<dbReference type="Proteomes" id="UP000827892">
    <property type="component" value="Chromosome II"/>
</dbReference>